<reference evidence="2 3" key="1">
    <citation type="submission" date="2014-04" db="EMBL/GenBank/DDBJ databases">
        <authorList>
            <consortium name="DOE Joint Genome Institute"/>
            <person name="Kuo A."/>
            <person name="Girlanda M."/>
            <person name="Perotto S."/>
            <person name="Kohler A."/>
            <person name="Nagy L.G."/>
            <person name="Floudas D."/>
            <person name="Copeland A."/>
            <person name="Barry K.W."/>
            <person name="Cichocki N."/>
            <person name="Veneault-Fourrey C."/>
            <person name="LaButti K."/>
            <person name="Lindquist E.A."/>
            <person name="Lipzen A."/>
            <person name="Lundell T."/>
            <person name="Morin E."/>
            <person name="Murat C."/>
            <person name="Sun H."/>
            <person name="Tunlid A."/>
            <person name="Henrissat B."/>
            <person name="Grigoriev I.V."/>
            <person name="Hibbett D.S."/>
            <person name="Martin F."/>
            <person name="Nordberg H.P."/>
            <person name="Cantor M.N."/>
            <person name="Hua S.X."/>
        </authorList>
    </citation>
    <scope>NUCLEOTIDE SEQUENCE [LARGE SCALE GENOMIC DNA]</scope>
    <source>
        <strain evidence="2 3">MUT 4182</strain>
    </source>
</reference>
<dbReference type="Proteomes" id="UP000054248">
    <property type="component" value="Unassembled WGS sequence"/>
</dbReference>
<dbReference type="Gene3D" id="3.90.1150.10">
    <property type="entry name" value="Aspartate Aminotransferase, domain 1"/>
    <property type="match status" value="1"/>
</dbReference>
<sequence>MPIAETGESQQNRDFRFRPSLTPSQSPHRHVKITWAISEGEARVVGALTTGSPRYPAAGHPQLRCFPYSDTLKVLEKWGLSCCFFGAGVDDDLSGVRRVAQEAAGSGSPIIALFCEVSTSPLLRTPNLVELRKIADELDFLIVVDESIGNFVNVDVTKSSFLMLGDLTTRSFEITSNRPTKTSSGTMMSFAWKLTRGTSFTGLKSSIGGLQHRSWQDSKPDRKTRVITNVFYPKWVMRENYDACRRRPASSTVTPRYPSGFGGFFTIVFSDEPAAKAFYDNLGCEKGPGWGMNFTFACPHTILAHHRELDWAAEYGAPINILQISIGMEDEETMLGWVRYALEAAEKAVVS</sequence>
<dbReference type="InterPro" id="IPR051750">
    <property type="entry name" value="Trans-sulfuration_enzymes"/>
</dbReference>
<evidence type="ECO:0000256" key="1">
    <source>
        <dbReference type="SAM" id="MobiDB-lite"/>
    </source>
</evidence>
<dbReference type="HOGENOM" id="CLU_790346_0_0_1"/>
<protein>
    <submittedName>
        <fullName evidence="2">Uncharacterized protein</fullName>
    </submittedName>
</protein>
<dbReference type="PANTHER" id="PTHR42699">
    <property type="match status" value="1"/>
</dbReference>
<accession>A0A0C3Q795</accession>
<dbReference type="GO" id="GO:0003962">
    <property type="term" value="F:cystathionine gamma-synthase activity"/>
    <property type="evidence" value="ECO:0007669"/>
    <property type="project" value="TreeGrafter"/>
</dbReference>
<name>A0A0C3Q795_9AGAM</name>
<gene>
    <name evidence="2" type="ORF">M407DRAFT_210596</name>
</gene>
<dbReference type="STRING" id="1051891.A0A0C3Q795"/>
<evidence type="ECO:0000313" key="2">
    <source>
        <dbReference type="EMBL" id="KIO25430.1"/>
    </source>
</evidence>
<dbReference type="GO" id="GO:0019346">
    <property type="term" value="P:transsulfuration"/>
    <property type="evidence" value="ECO:0007669"/>
    <property type="project" value="TreeGrafter"/>
</dbReference>
<dbReference type="EMBL" id="KN823042">
    <property type="protein sequence ID" value="KIO25430.1"/>
    <property type="molecule type" value="Genomic_DNA"/>
</dbReference>
<dbReference type="InterPro" id="IPR015424">
    <property type="entry name" value="PyrdxlP-dep_Trfase"/>
</dbReference>
<dbReference type="AlphaFoldDB" id="A0A0C3Q795"/>
<dbReference type="InterPro" id="IPR015421">
    <property type="entry name" value="PyrdxlP-dep_Trfase_major"/>
</dbReference>
<dbReference type="PANTHER" id="PTHR42699:SF1">
    <property type="entry name" value="CYSTATHIONINE GAMMA-SYNTHASE-RELATED"/>
    <property type="match status" value="1"/>
</dbReference>
<proteinExistence type="predicted"/>
<evidence type="ECO:0000313" key="3">
    <source>
        <dbReference type="Proteomes" id="UP000054248"/>
    </source>
</evidence>
<reference evidence="3" key="2">
    <citation type="submission" date="2015-01" db="EMBL/GenBank/DDBJ databases">
        <title>Evolutionary Origins and Diversification of the Mycorrhizal Mutualists.</title>
        <authorList>
            <consortium name="DOE Joint Genome Institute"/>
            <consortium name="Mycorrhizal Genomics Consortium"/>
            <person name="Kohler A."/>
            <person name="Kuo A."/>
            <person name="Nagy L.G."/>
            <person name="Floudas D."/>
            <person name="Copeland A."/>
            <person name="Barry K.W."/>
            <person name="Cichocki N."/>
            <person name="Veneault-Fourrey C."/>
            <person name="LaButti K."/>
            <person name="Lindquist E.A."/>
            <person name="Lipzen A."/>
            <person name="Lundell T."/>
            <person name="Morin E."/>
            <person name="Murat C."/>
            <person name="Riley R."/>
            <person name="Ohm R."/>
            <person name="Sun H."/>
            <person name="Tunlid A."/>
            <person name="Henrissat B."/>
            <person name="Grigoriev I.V."/>
            <person name="Hibbett D.S."/>
            <person name="Martin F."/>
        </authorList>
    </citation>
    <scope>NUCLEOTIDE SEQUENCE [LARGE SCALE GENOMIC DNA]</scope>
    <source>
        <strain evidence="3">MUT 4182</strain>
    </source>
</reference>
<organism evidence="2 3">
    <name type="scientific">Tulasnella calospora MUT 4182</name>
    <dbReference type="NCBI Taxonomy" id="1051891"/>
    <lineage>
        <taxon>Eukaryota</taxon>
        <taxon>Fungi</taxon>
        <taxon>Dikarya</taxon>
        <taxon>Basidiomycota</taxon>
        <taxon>Agaricomycotina</taxon>
        <taxon>Agaricomycetes</taxon>
        <taxon>Cantharellales</taxon>
        <taxon>Tulasnellaceae</taxon>
        <taxon>Tulasnella</taxon>
    </lineage>
</organism>
<feature type="region of interest" description="Disordered" evidence="1">
    <location>
        <begin position="1"/>
        <end position="27"/>
    </location>
</feature>
<dbReference type="InterPro" id="IPR015422">
    <property type="entry name" value="PyrdxlP-dep_Trfase_small"/>
</dbReference>
<dbReference type="Gene3D" id="3.40.640.10">
    <property type="entry name" value="Type I PLP-dependent aspartate aminotransferase-like (Major domain)"/>
    <property type="match status" value="1"/>
</dbReference>
<keyword evidence="3" id="KW-1185">Reference proteome</keyword>
<dbReference type="OrthoDB" id="10047078at2759"/>
<dbReference type="SUPFAM" id="SSF53383">
    <property type="entry name" value="PLP-dependent transferases"/>
    <property type="match status" value="1"/>
</dbReference>